<evidence type="ECO:0000313" key="11">
    <source>
        <dbReference type="EMBL" id="KAG2389307.1"/>
    </source>
</evidence>
<dbReference type="GO" id="GO:0005524">
    <property type="term" value="F:ATP binding"/>
    <property type="evidence" value="ECO:0007669"/>
    <property type="project" value="UniProtKB-UniRule"/>
</dbReference>
<accession>A0AA88KUN5</accession>
<evidence type="ECO:0000259" key="10">
    <source>
        <dbReference type="PROSITE" id="PS50011"/>
    </source>
</evidence>
<keyword evidence="2" id="KW-0723">Serine/threonine-protein kinase</keyword>
<feature type="region of interest" description="Disordered" evidence="9">
    <location>
        <begin position="1"/>
        <end position="264"/>
    </location>
</feature>
<dbReference type="EC" id="2.7.11.1" evidence="1"/>
<dbReference type="InterPro" id="IPR000719">
    <property type="entry name" value="Prot_kinase_dom"/>
</dbReference>
<keyword evidence="5" id="KW-0418">Kinase</keyword>
<dbReference type="EMBL" id="PYSW02000007">
    <property type="protein sequence ID" value="KAG2389307.1"/>
    <property type="molecule type" value="Genomic_DNA"/>
</dbReference>
<evidence type="ECO:0000256" key="9">
    <source>
        <dbReference type="SAM" id="MobiDB-lite"/>
    </source>
</evidence>
<dbReference type="FunFam" id="1.10.510.10:FF:000078">
    <property type="entry name" value="Serine/threonine-protein kinase PRP4 homolog"/>
    <property type="match status" value="1"/>
</dbReference>
<evidence type="ECO:0000313" key="12">
    <source>
        <dbReference type="Proteomes" id="UP000816034"/>
    </source>
</evidence>
<feature type="compositionally biased region" description="Basic and acidic residues" evidence="9">
    <location>
        <begin position="397"/>
        <end position="408"/>
    </location>
</feature>
<feature type="region of interest" description="Disordered" evidence="9">
    <location>
        <begin position="305"/>
        <end position="341"/>
    </location>
</feature>
<comment type="similarity">
    <text evidence="7">Belongs to the protein kinase superfamily. CMGC Ser/Thr protein kinase family.</text>
</comment>
<dbReference type="GeneID" id="68106320"/>
<keyword evidence="4 8" id="KW-0547">Nucleotide-binding</keyword>
<comment type="caution">
    <text evidence="11">The sequence shown here is derived from an EMBL/GenBank/DDBJ whole genome shotgun (WGS) entry which is preliminary data.</text>
</comment>
<evidence type="ECO:0000256" key="4">
    <source>
        <dbReference type="ARBA" id="ARBA00022741"/>
    </source>
</evidence>
<dbReference type="PROSITE" id="PS00107">
    <property type="entry name" value="PROTEIN_KINASE_ATP"/>
    <property type="match status" value="1"/>
</dbReference>
<dbReference type="GO" id="GO:0004674">
    <property type="term" value="F:protein serine/threonine kinase activity"/>
    <property type="evidence" value="ECO:0007669"/>
    <property type="project" value="UniProtKB-KW"/>
</dbReference>
<dbReference type="Gene3D" id="3.30.200.20">
    <property type="entry name" value="Phosphorylase Kinase, domain 1"/>
    <property type="match status" value="1"/>
</dbReference>
<evidence type="ECO:0000256" key="5">
    <source>
        <dbReference type="ARBA" id="ARBA00022777"/>
    </source>
</evidence>
<dbReference type="SMART" id="SM00220">
    <property type="entry name" value="S_TKc"/>
    <property type="match status" value="1"/>
</dbReference>
<feature type="compositionally biased region" description="Low complexity" evidence="9">
    <location>
        <begin position="1"/>
        <end position="15"/>
    </location>
</feature>
<feature type="compositionally biased region" description="Polar residues" evidence="9">
    <location>
        <begin position="20"/>
        <end position="30"/>
    </location>
</feature>
<reference evidence="11 12" key="1">
    <citation type="journal article" date="2018" name="BMC Genomics">
        <title>The genome of Naegleria lovaniensis, the basis for a comparative approach to unravel pathogenicity factors of the human pathogenic amoeba N. fowleri.</title>
        <authorList>
            <person name="Liechti N."/>
            <person name="Schurch N."/>
            <person name="Bruggmann R."/>
            <person name="Wittwer M."/>
        </authorList>
    </citation>
    <scope>NUCLEOTIDE SEQUENCE [LARGE SCALE GENOMIC DNA]</scope>
    <source>
        <strain evidence="11 12">ATCC 30569</strain>
    </source>
</reference>
<evidence type="ECO:0000256" key="2">
    <source>
        <dbReference type="ARBA" id="ARBA00022527"/>
    </source>
</evidence>
<feature type="compositionally biased region" description="Basic and acidic residues" evidence="9">
    <location>
        <begin position="56"/>
        <end position="66"/>
    </location>
</feature>
<feature type="binding site" evidence="8">
    <location>
        <position position="495"/>
    </location>
    <ligand>
        <name>ATP</name>
        <dbReference type="ChEBI" id="CHEBI:30616"/>
    </ligand>
</feature>
<keyword evidence="12" id="KW-1185">Reference proteome</keyword>
<feature type="compositionally biased region" description="Low complexity" evidence="9">
    <location>
        <begin position="170"/>
        <end position="180"/>
    </location>
</feature>
<feature type="compositionally biased region" description="Basic and acidic residues" evidence="9">
    <location>
        <begin position="230"/>
        <end position="257"/>
    </location>
</feature>
<dbReference type="RefSeq" id="XP_044553299.1">
    <property type="nucleotide sequence ID" value="XM_044689790.1"/>
</dbReference>
<dbReference type="InterPro" id="IPR050494">
    <property type="entry name" value="Ser_Thr_dual-spec_kinase"/>
</dbReference>
<keyword evidence="6 8" id="KW-0067">ATP-binding</keyword>
<dbReference type="PROSITE" id="PS50011">
    <property type="entry name" value="PROTEIN_KINASE_DOM"/>
    <property type="match status" value="1"/>
</dbReference>
<dbReference type="Proteomes" id="UP000816034">
    <property type="component" value="Unassembled WGS sequence"/>
</dbReference>
<feature type="compositionally biased region" description="Polar residues" evidence="9">
    <location>
        <begin position="193"/>
        <end position="219"/>
    </location>
</feature>
<dbReference type="PROSITE" id="PS00108">
    <property type="entry name" value="PROTEIN_KINASE_ST"/>
    <property type="match status" value="1"/>
</dbReference>
<organism evidence="11 12">
    <name type="scientific">Naegleria lovaniensis</name>
    <name type="common">Amoeba</name>
    <dbReference type="NCBI Taxonomy" id="51637"/>
    <lineage>
        <taxon>Eukaryota</taxon>
        <taxon>Discoba</taxon>
        <taxon>Heterolobosea</taxon>
        <taxon>Tetramitia</taxon>
        <taxon>Eutetramitia</taxon>
        <taxon>Vahlkampfiidae</taxon>
        <taxon>Naegleria</taxon>
    </lineage>
</organism>
<feature type="compositionally biased region" description="Basic and acidic residues" evidence="9">
    <location>
        <begin position="320"/>
        <end position="329"/>
    </location>
</feature>
<name>A0AA88KUN5_NAELO</name>
<feature type="compositionally biased region" description="Basic and acidic residues" evidence="9">
    <location>
        <begin position="90"/>
        <end position="113"/>
    </location>
</feature>
<evidence type="ECO:0000256" key="6">
    <source>
        <dbReference type="ARBA" id="ARBA00022840"/>
    </source>
</evidence>
<dbReference type="Pfam" id="PF00069">
    <property type="entry name" value="Pkinase"/>
    <property type="match status" value="1"/>
</dbReference>
<evidence type="ECO:0000256" key="7">
    <source>
        <dbReference type="ARBA" id="ARBA00023596"/>
    </source>
</evidence>
<evidence type="ECO:0000256" key="3">
    <source>
        <dbReference type="ARBA" id="ARBA00022679"/>
    </source>
</evidence>
<feature type="domain" description="Protein kinase" evidence="10">
    <location>
        <begin position="462"/>
        <end position="796"/>
    </location>
</feature>
<dbReference type="AlphaFoldDB" id="A0AA88KUN5"/>
<dbReference type="SUPFAM" id="SSF56112">
    <property type="entry name" value="Protein kinase-like (PK-like)"/>
    <property type="match status" value="1"/>
</dbReference>
<proteinExistence type="inferred from homology"/>
<evidence type="ECO:0000256" key="1">
    <source>
        <dbReference type="ARBA" id="ARBA00012513"/>
    </source>
</evidence>
<dbReference type="Gene3D" id="1.10.510.10">
    <property type="entry name" value="Transferase(Phosphotransferase) domain 1"/>
    <property type="match status" value="1"/>
</dbReference>
<evidence type="ECO:0000256" key="8">
    <source>
        <dbReference type="PROSITE-ProRule" id="PRU10141"/>
    </source>
</evidence>
<protein>
    <recommendedName>
        <fullName evidence="1">non-specific serine/threonine protein kinase</fullName>
        <ecNumber evidence="1">2.7.11.1</ecNumber>
    </recommendedName>
</protein>
<feature type="compositionally biased region" description="Basic and acidic residues" evidence="9">
    <location>
        <begin position="135"/>
        <end position="159"/>
    </location>
</feature>
<dbReference type="InterPro" id="IPR017441">
    <property type="entry name" value="Protein_kinase_ATP_BS"/>
</dbReference>
<dbReference type="InterPro" id="IPR008271">
    <property type="entry name" value="Ser/Thr_kinase_AS"/>
</dbReference>
<gene>
    <name evidence="11" type="ORF">C9374_013867</name>
</gene>
<feature type="region of interest" description="Disordered" evidence="9">
    <location>
        <begin position="382"/>
        <end position="410"/>
    </location>
</feature>
<feature type="compositionally biased region" description="Polar residues" evidence="9">
    <location>
        <begin position="160"/>
        <end position="169"/>
    </location>
</feature>
<dbReference type="PANTHER" id="PTHR24058">
    <property type="entry name" value="DUAL SPECIFICITY PROTEIN KINASE"/>
    <property type="match status" value="1"/>
</dbReference>
<keyword evidence="3" id="KW-0808">Transferase</keyword>
<dbReference type="InterPro" id="IPR011009">
    <property type="entry name" value="Kinase-like_dom_sf"/>
</dbReference>
<feature type="compositionally biased region" description="Low complexity" evidence="9">
    <location>
        <begin position="114"/>
        <end position="123"/>
    </location>
</feature>
<dbReference type="PANTHER" id="PTHR24058:SF103">
    <property type="entry name" value="SERINE_THREONINE-PROTEIN KINASE PRP4 HOMOLOG"/>
    <property type="match status" value="1"/>
</dbReference>
<sequence>MSQHHSSSYSSSSRGRGYKHTSSTSFSNPNAPTPTREYYGSGGGSSVSSSHHQQARHRDDDYDRYSRSYQGNDASSYRQGRPPSSPSSYYHDERKRAEPSYQHYKDPVHDDRSNVSNTNVSSHHNYHSENYNYRKFYDHNRPSHGYRDDKISRKEDHYQNRPTSHPASGNYSQQSSSNYQQRHDDRYHPPSKSPSRNIPASSHVTPLTNNETRTKNQQTETKRKSVVAFKDQHDERTITPDMKRVKSEKSSIMEPSEKLSATNKGTFNNVSNIVTQQQIAPPPNEEEIIKQTLIMEEQLIKANDENEVKRKREERKKKFQQMEKEKQEASPHPQSEDSIASDDENQAFVAPLSSDAFKSGGNSFYYELEQERNKLQERSAIDDEINESSKEPAAVSLHDDTTNVKENEGESSPFIDMFGASTDELVQALAEPSAHVNTAVDLYDDPEGYYRFTIGEVMNDRYKIEAFLGQGVFSSVVQASDKLAKDPQSQRVAIKIIRSSETMRKAGTKELNIISMLMEKDPNDESHIIRMLDHFTYRNHLCLVFELLEMNLRDVLKHYGRREGKQVGISMDAVRVYTKQLLVALKHIQDCNILHADIKPDNMLVHPSHTKIKLSDLGSASDVSENSITPYLVSRFYRAPEIILGMKYSYPIDMWSVACTVFELYTGKILFPSQNNNDAIRLMMELKGKFSNKVLKKCAFRETHFDFNGDGAFLFREWDPLTKKIKTRKLYYQKSVTDLKAMLLNSMISNQHLQDEKAMKEERKLVLMLHDFLDKALILDPSKRLTVSDALKHPFVTETTTTIHTENLVNV</sequence>